<dbReference type="Pfam" id="PF13489">
    <property type="entry name" value="Methyltransf_23"/>
    <property type="match status" value="1"/>
</dbReference>
<keyword evidence="1" id="KW-0489">Methyltransferase</keyword>
<keyword evidence="1" id="KW-0808">Transferase</keyword>
<dbReference type="Proteomes" id="UP000182983">
    <property type="component" value="Unassembled WGS sequence"/>
</dbReference>
<dbReference type="SUPFAM" id="SSF53335">
    <property type="entry name" value="S-adenosyl-L-methionine-dependent methyltransferases"/>
    <property type="match status" value="1"/>
</dbReference>
<dbReference type="EMBL" id="FNWO01000009">
    <property type="protein sequence ID" value="SEH44027.1"/>
    <property type="molecule type" value="Genomic_DNA"/>
</dbReference>
<protein>
    <submittedName>
        <fullName evidence="1">Methyltransferase domain-containing protein</fullName>
    </submittedName>
</protein>
<evidence type="ECO:0000313" key="2">
    <source>
        <dbReference type="Proteomes" id="UP000182983"/>
    </source>
</evidence>
<dbReference type="GO" id="GO:0032259">
    <property type="term" value="P:methylation"/>
    <property type="evidence" value="ECO:0007669"/>
    <property type="project" value="UniProtKB-KW"/>
</dbReference>
<dbReference type="CDD" id="cd02440">
    <property type="entry name" value="AdoMet_MTases"/>
    <property type="match status" value="1"/>
</dbReference>
<dbReference type="Gene3D" id="3.40.50.150">
    <property type="entry name" value="Vaccinia Virus protein VP39"/>
    <property type="match status" value="1"/>
</dbReference>
<accession>A0A1H6I5R2</accession>
<reference evidence="2" key="1">
    <citation type="submission" date="2016-10" db="EMBL/GenBank/DDBJ databases">
        <authorList>
            <person name="Varghese N."/>
            <person name="Submissions S."/>
        </authorList>
    </citation>
    <scope>NUCLEOTIDE SEQUENCE [LARGE SCALE GENOMIC DNA]</scope>
    <source>
        <strain evidence="2">DSM 13234</strain>
    </source>
</reference>
<gene>
    <name evidence="1" type="ORF">SAMN04244559_02329</name>
</gene>
<organism evidence="1 2">
    <name type="scientific">Magnetospirillum fulvum</name>
    <name type="common">Rhodospirillum fulvum</name>
    <dbReference type="NCBI Taxonomy" id="1082"/>
    <lineage>
        <taxon>Bacteria</taxon>
        <taxon>Pseudomonadati</taxon>
        <taxon>Pseudomonadota</taxon>
        <taxon>Alphaproteobacteria</taxon>
        <taxon>Rhodospirillales</taxon>
        <taxon>Rhodospirillaceae</taxon>
        <taxon>Magnetospirillum</taxon>
    </lineage>
</organism>
<dbReference type="GO" id="GO:0008168">
    <property type="term" value="F:methyltransferase activity"/>
    <property type="evidence" value="ECO:0007669"/>
    <property type="project" value="UniProtKB-KW"/>
</dbReference>
<dbReference type="AlphaFoldDB" id="A0A1H6I5R2"/>
<dbReference type="PANTHER" id="PTHR43861:SF1">
    <property type="entry name" value="TRANS-ACONITATE 2-METHYLTRANSFERASE"/>
    <property type="match status" value="1"/>
</dbReference>
<dbReference type="RefSeq" id="WP_074768721.1">
    <property type="nucleotide sequence ID" value="NZ_FNWO01000009.1"/>
</dbReference>
<dbReference type="InterPro" id="IPR029063">
    <property type="entry name" value="SAM-dependent_MTases_sf"/>
</dbReference>
<dbReference type="OrthoDB" id="9777638at2"/>
<keyword evidence="2" id="KW-1185">Reference proteome</keyword>
<name>A0A1H6I5R2_MAGFU</name>
<evidence type="ECO:0000313" key="1">
    <source>
        <dbReference type="EMBL" id="SEH44027.1"/>
    </source>
</evidence>
<sequence>MSDSNNATLRTYGDHVQDYIDGTAQTVSGATKDWIDSTLAGLPGSARILELGSAFGRDAAYIASRGFTPECTDAVPGFVACLQAAGHKARLFNALTDDLDRSYDLIFANAVLLHFTRDEFALVLGKMRRALAPSGRFAFSLKRGQGESWSSAKVGAPRYFCYWEPEPLETVLGAAGFASWTIDAARTGRAHPDWLYVIAHAPA</sequence>
<dbReference type="PANTHER" id="PTHR43861">
    <property type="entry name" value="TRANS-ACONITATE 2-METHYLTRANSFERASE-RELATED"/>
    <property type="match status" value="1"/>
</dbReference>
<proteinExistence type="predicted"/>